<dbReference type="InterPro" id="IPR051218">
    <property type="entry name" value="Sec_MonoDiacylglyc_Lipase"/>
</dbReference>
<evidence type="ECO:0000259" key="1">
    <source>
        <dbReference type="Pfam" id="PF01764"/>
    </source>
</evidence>
<sequence>MLLALFFVLACANLCTSQYNIDLVSNALNISQAAYCLGNMDTWSCATCTDTNTYETKVEIKGELVIFGYNQYIDSIFIGFRGSSNIQNWLSNIQIIFEHPYEDSNIAVDKGFYDLYHSLKPSIETILSNMSMKYNTHRLLITGHSLGGALATVTAFDMIYHSLPYDINYLITFGSPRVGNYDFSAYFNLFQVYTKRITHYYDIVPHVPEEFLGYMHISNEIWYNEDNSHYAICNDQYEEDSSCSDSCAPTKCTSTSDHMYYLNVSMGNDGFC</sequence>
<dbReference type="EMBL" id="MN740229">
    <property type="protein sequence ID" value="QHT94702.1"/>
    <property type="molecule type" value="Genomic_DNA"/>
</dbReference>
<evidence type="ECO:0000313" key="2">
    <source>
        <dbReference type="EMBL" id="QHT94702.1"/>
    </source>
</evidence>
<name>A0A6C0INY6_9ZZZZ</name>
<dbReference type="PANTHER" id="PTHR45856:SF25">
    <property type="entry name" value="FUNGAL LIPASE-LIKE DOMAIN-CONTAINING PROTEIN"/>
    <property type="match status" value="1"/>
</dbReference>
<feature type="domain" description="Fungal lipase-type" evidence="1">
    <location>
        <begin position="77"/>
        <end position="210"/>
    </location>
</feature>
<organism evidence="2">
    <name type="scientific">viral metagenome</name>
    <dbReference type="NCBI Taxonomy" id="1070528"/>
    <lineage>
        <taxon>unclassified sequences</taxon>
        <taxon>metagenomes</taxon>
        <taxon>organismal metagenomes</taxon>
    </lineage>
</organism>
<dbReference type="GO" id="GO:0006629">
    <property type="term" value="P:lipid metabolic process"/>
    <property type="evidence" value="ECO:0007669"/>
    <property type="project" value="InterPro"/>
</dbReference>
<dbReference type="CDD" id="cd00519">
    <property type="entry name" value="Lipase_3"/>
    <property type="match status" value="1"/>
</dbReference>
<dbReference type="Gene3D" id="3.40.50.1820">
    <property type="entry name" value="alpha/beta hydrolase"/>
    <property type="match status" value="1"/>
</dbReference>
<dbReference type="InterPro" id="IPR002921">
    <property type="entry name" value="Fungal_lipase-type"/>
</dbReference>
<accession>A0A6C0INY6</accession>
<dbReference type="AlphaFoldDB" id="A0A6C0INY6"/>
<proteinExistence type="predicted"/>
<dbReference type="InterPro" id="IPR029058">
    <property type="entry name" value="AB_hydrolase_fold"/>
</dbReference>
<reference evidence="2" key="1">
    <citation type="journal article" date="2020" name="Nature">
        <title>Giant virus diversity and host interactions through global metagenomics.</title>
        <authorList>
            <person name="Schulz F."/>
            <person name="Roux S."/>
            <person name="Paez-Espino D."/>
            <person name="Jungbluth S."/>
            <person name="Walsh D.A."/>
            <person name="Denef V.J."/>
            <person name="McMahon K.D."/>
            <person name="Konstantinidis K.T."/>
            <person name="Eloe-Fadrosh E.A."/>
            <person name="Kyrpides N.C."/>
            <person name="Woyke T."/>
        </authorList>
    </citation>
    <scope>NUCLEOTIDE SEQUENCE</scope>
    <source>
        <strain evidence="2">GVMAG-M-3300024261-26</strain>
    </source>
</reference>
<dbReference type="SUPFAM" id="SSF53474">
    <property type="entry name" value="alpha/beta-Hydrolases"/>
    <property type="match status" value="1"/>
</dbReference>
<dbReference type="Pfam" id="PF01764">
    <property type="entry name" value="Lipase_3"/>
    <property type="match status" value="1"/>
</dbReference>
<dbReference type="PANTHER" id="PTHR45856">
    <property type="entry name" value="ALPHA/BETA-HYDROLASES SUPERFAMILY PROTEIN"/>
    <property type="match status" value="1"/>
</dbReference>
<protein>
    <recommendedName>
        <fullName evidence="1">Fungal lipase-type domain-containing protein</fullName>
    </recommendedName>
</protein>